<dbReference type="InterPro" id="IPR041624">
    <property type="entry name" value="RGI_lyase"/>
</dbReference>
<organism evidence="4 5">
    <name type="scientific">Ruminococcus albus (strain ATCC 27210 / DSM 20455 / JCM 14654 / NCDO 2250 / 7)</name>
    <dbReference type="NCBI Taxonomy" id="697329"/>
    <lineage>
        <taxon>Bacteria</taxon>
        <taxon>Bacillati</taxon>
        <taxon>Bacillota</taxon>
        <taxon>Clostridia</taxon>
        <taxon>Eubacteriales</taxon>
        <taxon>Oscillospiraceae</taxon>
        <taxon>Ruminococcus</taxon>
    </lineage>
</organism>
<dbReference type="CDD" id="cd10318">
    <property type="entry name" value="RGL11"/>
    <property type="match status" value="1"/>
</dbReference>
<keyword evidence="2" id="KW-0732">Signal</keyword>
<dbReference type="AlphaFoldDB" id="E6UF15"/>
<protein>
    <submittedName>
        <fullName evidence="4">Ricin B lectin</fullName>
    </submittedName>
</protein>
<dbReference type="Gene3D" id="2.80.10.50">
    <property type="match status" value="4"/>
</dbReference>
<dbReference type="PROSITE" id="PS50231">
    <property type="entry name" value="RICIN_B_LECTIN"/>
    <property type="match status" value="2"/>
</dbReference>
<dbReference type="eggNOG" id="COG2755">
    <property type="taxonomic scope" value="Bacteria"/>
</dbReference>
<dbReference type="STRING" id="697329.Rumal_2539"/>
<feature type="compositionally biased region" description="Pro residues" evidence="1">
    <location>
        <begin position="619"/>
        <end position="635"/>
    </location>
</feature>
<dbReference type="KEGG" id="ral:Rumal_2539"/>
<dbReference type="PANTHER" id="PTHR43118">
    <property type="entry name" value="RHAMNOGALACTURONAN LYASE (EUROFUNG)"/>
    <property type="match status" value="1"/>
</dbReference>
<keyword evidence="4" id="KW-0430">Lectin</keyword>
<dbReference type="Pfam" id="PF21348">
    <property type="entry name" value="RGL11_C"/>
    <property type="match status" value="1"/>
</dbReference>
<dbReference type="Gene3D" id="2.60.40.10">
    <property type="entry name" value="Immunoglobulins"/>
    <property type="match status" value="1"/>
</dbReference>
<dbReference type="Pfam" id="PF14200">
    <property type="entry name" value="RicinB_lectin_2"/>
    <property type="match status" value="4"/>
</dbReference>
<evidence type="ECO:0000313" key="4">
    <source>
        <dbReference type="EMBL" id="ADU23014.1"/>
    </source>
</evidence>
<evidence type="ECO:0000256" key="2">
    <source>
        <dbReference type="SAM" id="SignalP"/>
    </source>
</evidence>
<feature type="domain" description="Ricin B lectin" evidence="3">
    <location>
        <begin position="690"/>
        <end position="851"/>
    </location>
</feature>
<dbReference type="PANTHER" id="PTHR43118:SF1">
    <property type="entry name" value="RHAMNOGALACTURONAN LYASE (EUROFUNG)"/>
    <property type="match status" value="1"/>
</dbReference>
<feature type="region of interest" description="Disordered" evidence="1">
    <location>
        <begin position="608"/>
        <end position="638"/>
    </location>
</feature>
<accession>E6UF15</accession>
<feature type="signal peptide" evidence="2">
    <location>
        <begin position="1"/>
        <end position="25"/>
    </location>
</feature>
<feature type="chain" id="PRO_5039199304" evidence="2">
    <location>
        <begin position="26"/>
        <end position="1050"/>
    </location>
</feature>
<dbReference type="Proteomes" id="UP000006919">
    <property type="component" value="Chromosome"/>
</dbReference>
<gene>
    <name evidence="4" type="ordered locus">Rumal_2539</name>
</gene>
<reference evidence="4 5" key="1">
    <citation type="journal article" date="2011" name="J. Bacteriol.">
        <title>Complete genome of the cellulolytic ruminal bacterium Ruminococcus albus 7.</title>
        <authorList>
            <person name="Suen G."/>
            <person name="Stevenson D.M."/>
            <person name="Bruce D.C."/>
            <person name="Chertkov O."/>
            <person name="Copeland A."/>
            <person name="Cheng J.F."/>
            <person name="Detter C."/>
            <person name="Detter J.C."/>
            <person name="Goodwin L.A."/>
            <person name="Han C.S."/>
            <person name="Hauser L.J."/>
            <person name="Ivanova N.N."/>
            <person name="Kyrpides N.C."/>
            <person name="Land M.L."/>
            <person name="Lapidus A."/>
            <person name="Lucas S."/>
            <person name="Ovchinnikova G."/>
            <person name="Pitluck S."/>
            <person name="Tapia R."/>
            <person name="Woyke T."/>
            <person name="Boyum J."/>
            <person name="Mead D."/>
            <person name="Weimer P.J."/>
        </authorList>
    </citation>
    <scope>NUCLEOTIDE SEQUENCE [LARGE SCALE GENOMIC DNA]</scope>
    <source>
        <strain evidence="5">ATCC 27210 / DSM 20455 / JCM 14654 / NCDO 2250 / 7</strain>
    </source>
</reference>
<dbReference type="SUPFAM" id="SSF50370">
    <property type="entry name" value="Ricin B-like lectins"/>
    <property type="match status" value="2"/>
</dbReference>
<evidence type="ECO:0000313" key="5">
    <source>
        <dbReference type="Proteomes" id="UP000006919"/>
    </source>
</evidence>
<dbReference type="SMART" id="SM00458">
    <property type="entry name" value="RICIN"/>
    <property type="match status" value="2"/>
</dbReference>
<dbReference type="eggNOG" id="COG1520">
    <property type="taxonomic scope" value="Bacteria"/>
</dbReference>
<dbReference type="InterPro" id="IPR049366">
    <property type="entry name" value="RGL11_C"/>
</dbReference>
<dbReference type="RefSeq" id="WP_013499143.1">
    <property type="nucleotide sequence ID" value="NC_014833.1"/>
</dbReference>
<sequence length="1050" mass="114975" precursor="true">MSGMTKKIASLAASVLLAATSTVGAVSSITANAAYGVGGNGTAIMEYLDRGIYAVKSGNGMFVSWRYNANDADNAEFRLYRDNKLIYTSKSGDATSYQDNGGSTNSKYRVDCVSGGKVIDSQNCKFTSGNNYFDIKLNRPGSQYSPNDCVVGDVNGDGQYEIFLKWDPSNQKDNSQEGKTDNVYIDCYTLEGKQLWRVDLGKNIRAGQHYTQMCVADFDCDGKAELITKTADGTKDGKGKVIGDGSKDYRNGKGYILDGPEYMTLFDGQTGAALDTIDFPVPRGKVSDWGDNYGNRVDRMNSGIAYLDGVHPSAIYGRGYYTRLTWSAVDVSNKKLKVRWKYDSTFNKSTKGWGCGNHNVMVADCDNDGKQEIFTGANCIDDNGKLLWSTGDLHGDAMHVGDLIPDRAGLEVWECHEDKPYGETCYDAKTGQKIFHINNSKDTGRCVADNVWAGSKGAEFWGAADGNVYNTTGKKIGGTKPAQNFLIYWDGDLEREILDGNKISKMTGADKIDRIFTANGCGSNNSSKNNPCMTVDLFGDWREELILRTDDNTKLRVWCTTNTTKVRLTTLMHDMQYRAQNCCQQSAYNQPPHVSYYLGSDAPIPARPKIKLNNSYNPGPNPNPDPDPDPTPDPVIPETDIIDGQVYTFKNVNSGLYLSVEGAAAANGANVEQGNANGKQVQFKAVSAGDGYFYLVSQLGDGKTYAIDVSGRHTEDETNIEIYEFNKGDNQKFRIDKNSDGTYSILTKITNGNSALDVNGKSTNAGANVQQYTYKGSTNQKWYAEAVKQNNNDNPQNPPVVQTSDITDGQIYTIKNLNSGLYLSVKGSNAGNGVNVEQAAANGAQNKFKAVAAGDGYFYLVSQLGDGNSYALDVNGRKTEDGTNIEIYTFNKGENQKFKFVKNSDGTYSILTKITDGKSALDVNGQSRDAGANIQQYTYNGGNNQKWYVETSSTSGNITTGSYPVVTSIEYNALYHQFKMNWTSVKNAEKYGIAVYLAGKWRVQTYTNDTTFTSPKLKAGDRYRVLVAARVGGQWDLSDLKERSVIISIK</sequence>
<dbReference type="Pfam" id="PF18370">
    <property type="entry name" value="RGI_lyase"/>
    <property type="match status" value="1"/>
</dbReference>
<dbReference type="HOGENOM" id="CLU_002616_1_1_9"/>
<dbReference type="InterPro" id="IPR013783">
    <property type="entry name" value="Ig-like_fold"/>
</dbReference>
<feature type="domain" description="Ricin B lectin" evidence="3">
    <location>
        <begin position="855"/>
        <end position="1004"/>
    </location>
</feature>
<name>E6UF15_RUMA7</name>
<dbReference type="InterPro" id="IPR035992">
    <property type="entry name" value="Ricin_B-like_lectins"/>
</dbReference>
<dbReference type="CDD" id="cd00161">
    <property type="entry name" value="beta-trefoil_Ricin-like"/>
    <property type="match status" value="2"/>
</dbReference>
<proteinExistence type="predicted"/>
<dbReference type="InterPro" id="IPR034641">
    <property type="entry name" value="RGL11"/>
</dbReference>
<evidence type="ECO:0000259" key="3">
    <source>
        <dbReference type="SMART" id="SM00458"/>
    </source>
</evidence>
<dbReference type="InterPro" id="IPR000772">
    <property type="entry name" value="Ricin_B_lectin"/>
</dbReference>
<dbReference type="GO" id="GO:0030246">
    <property type="term" value="F:carbohydrate binding"/>
    <property type="evidence" value="ECO:0007669"/>
    <property type="project" value="UniProtKB-KW"/>
</dbReference>
<dbReference type="EMBL" id="CP002403">
    <property type="protein sequence ID" value="ADU23014.1"/>
    <property type="molecule type" value="Genomic_DNA"/>
</dbReference>
<evidence type="ECO:0000256" key="1">
    <source>
        <dbReference type="SAM" id="MobiDB-lite"/>
    </source>
</evidence>